<gene>
    <name evidence="1" type="ORF">NIES80_19350</name>
</gene>
<dbReference type="EMBL" id="BJCF01000018">
    <property type="protein sequence ID" value="GCL42232.1"/>
    <property type="molecule type" value="Genomic_DNA"/>
</dbReference>
<evidence type="ECO:0000313" key="1">
    <source>
        <dbReference type="EMBL" id="GCL42232.1"/>
    </source>
</evidence>
<reference evidence="2" key="1">
    <citation type="submission" date="2019-02" db="EMBL/GenBank/DDBJ databases">
        <title>Draft genome sequence of Dolichospermum planctonicum NIES-80.</title>
        <authorList>
            <person name="Yamaguchi H."/>
            <person name="Suzuki S."/>
            <person name="Kawachi M."/>
        </authorList>
    </citation>
    <scope>NUCLEOTIDE SEQUENCE [LARGE SCALE GENOMIC DNA]</scope>
    <source>
        <strain evidence="2">NIES-80</strain>
    </source>
</reference>
<accession>A0A480ACE9</accession>
<protein>
    <submittedName>
        <fullName evidence="1">Uncharacterized protein</fullName>
    </submittedName>
</protein>
<dbReference type="AlphaFoldDB" id="A0A480ACE9"/>
<sequence>MKNSAGIAITEKQFHRLKEIVNNPAIKSVLVFPASGKPEETASTFNSLIMKSNGLP</sequence>
<evidence type="ECO:0000313" key="2">
    <source>
        <dbReference type="Proteomes" id="UP000299367"/>
    </source>
</evidence>
<dbReference type="Proteomes" id="UP000299367">
    <property type="component" value="Unassembled WGS sequence"/>
</dbReference>
<comment type="caution">
    <text evidence="1">The sequence shown here is derived from an EMBL/GenBank/DDBJ whole genome shotgun (WGS) entry which is preliminary data.</text>
</comment>
<organism evidence="1 2">
    <name type="scientific">Dolichospermum planctonicum</name>
    <dbReference type="NCBI Taxonomy" id="136072"/>
    <lineage>
        <taxon>Bacteria</taxon>
        <taxon>Bacillati</taxon>
        <taxon>Cyanobacteriota</taxon>
        <taxon>Cyanophyceae</taxon>
        <taxon>Nostocales</taxon>
        <taxon>Aphanizomenonaceae</taxon>
        <taxon>Dolichospermum</taxon>
    </lineage>
</organism>
<proteinExistence type="predicted"/>
<dbReference type="RefSeq" id="WP_370539402.1">
    <property type="nucleotide sequence ID" value="NZ_BJCF01000018.1"/>
</dbReference>
<name>A0A480ACE9_9CYAN</name>